<reference evidence="2" key="1">
    <citation type="submission" date="2020-11" db="EMBL/GenBank/DDBJ databases">
        <authorList>
            <consortium name="DOE Joint Genome Institute"/>
            <person name="Ahrendt S."/>
            <person name="Riley R."/>
            <person name="Andreopoulos W."/>
            <person name="LaButti K."/>
            <person name="Pangilinan J."/>
            <person name="Ruiz-duenas F.J."/>
            <person name="Barrasa J.M."/>
            <person name="Sanchez-Garcia M."/>
            <person name="Camarero S."/>
            <person name="Miyauchi S."/>
            <person name="Serrano A."/>
            <person name="Linde D."/>
            <person name="Babiker R."/>
            <person name="Drula E."/>
            <person name="Ayuso-Fernandez I."/>
            <person name="Pacheco R."/>
            <person name="Padilla G."/>
            <person name="Ferreira P."/>
            <person name="Barriuso J."/>
            <person name="Kellner H."/>
            <person name="Castanera R."/>
            <person name="Alfaro M."/>
            <person name="Ramirez L."/>
            <person name="Pisabarro A.G."/>
            <person name="Kuo A."/>
            <person name="Tritt A."/>
            <person name="Lipzen A."/>
            <person name="He G."/>
            <person name="Yan M."/>
            <person name="Ng V."/>
            <person name="Cullen D."/>
            <person name="Martin F."/>
            <person name="Rosso M.-N."/>
            <person name="Henrissat B."/>
            <person name="Hibbett D."/>
            <person name="Martinez A.T."/>
            <person name="Grigoriev I.V."/>
        </authorList>
    </citation>
    <scope>NUCLEOTIDE SEQUENCE</scope>
    <source>
        <strain evidence="2">AH 44721</strain>
    </source>
</reference>
<comment type="caution">
    <text evidence="2">The sequence shown here is derived from an EMBL/GenBank/DDBJ whole genome shotgun (WGS) entry which is preliminary data.</text>
</comment>
<evidence type="ECO:0000313" key="2">
    <source>
        <dbReference type="EMBL" id="KAF8891119.1"/>
    </source>
</evidence>
<organism evidence="2 3">
    <name type="scientific">Gymnopilus junonius</name>
    <name type="common">Spectacular rustgill mushroom</name>
    <name type="synonym">Gymnopilus spectabilis subsp. junonius</name>
    <dbReference type="NCBI Taxonomy" id="109634"/>
    <lineage>
        <taxon>Eukaryota</taxon>
        <taxon>Fungi</taxon>
        <taxon>Dikarya</taxon>
        <taxon>Basidiomycota</taxon>
        <taxon>Agaricomycotina</taxon>
        <taxon>Agaricomycetes</taxon>
        <taxon>Agaricomycetidae</taxon>
        <taxon>Agaricales</taxon>
        <taxon>Agaricineae</taxon>
        <taxon>Hymenogastraceae</taxon>
        <taxon>Gymnopilus</taxon>
    </lineage>
</organism>
<gene>
    <name evidence="2" type="ORF">CPB84DRAFT_1816300</name>
</gene>
<sequence>MTTSLLIVSAFFPLAKSKHSKKDYEDWLSHFLKPITTDMYMFTTPELAETIQRVRGEQPIAIDTTFSSPFQVPPLQGYEKIYMEMNDIDPEKWHHSPGLYAIWNAKPYLLDTAVKTLRRDGKVYTYAFWNDAGSFRKDHEYSEWPSPARVEQVWEEGSRLTGGKKEDLLFFPIFQLPDKKLKKWKEGMGPIANSVQFSEGSFFGGSPSTIEWFSKIFYAYHYYYLTKNLFVGIDQDIFNALFLLFPERIFTGIVPSPSLKPSLERGYLGECGAEWFYYQFWLADAPARDEMRRTWMGEERWRKSGWWQERKLCRLTTAMSMMDVLKRAFGEDWHPPRKLLAIPGL</sequence>
<evidence type="ECO:0000313" key="3">
    <source>
        <dbReference type="Proteomes" id="UP000724874"/>
    </source>
</evidence>
<dbReference type="AlphaFoldDB" id="A0A9P5TLG7"/>
<dbReference type="Proteomes" id="UP000724874">
    <property type="component" value="Unassembled WGS sequence"/>
</dbReference>
<evidence type="ECO:0000256" key="1">
    <source>
        <dbReference type="SAM" id="SignalP"/>
    </source>
</evidence>
<dbReference type="EMBL" id="JADNYJ010000073">
    <property type="protein sequence ID" value="KAF8891119.1"/>
    <property type="molecule type" value="Genomic_DNA"/>
</dbReference>
<dbReference type="OrthoDB" id="411632at2759"/>
<keyword evidence="3" id="KW-1185">Reference proteome</keyword>
<feature type="signal peptide" evidence="1">
    <location>
        <begin position="1"/>
        <end position="17"/>
    </location>
</feature>
<name>A0A9P5TLG7_GYMJU</name>
<protein>
    <submittedName>
        <fullName evidence="2">Uncharacterized protein</fullName>
    </submittedName>
</protein>
<accession>A0A9P5TLG7</accession>
<proteinExistence type="predicted"/>
<keyword evidence="1" id="KW-0732">Signal</keyword>
<feature type="chain" id="PRO_5040177183" evidence="1">
    <location>
        <begin position="18"/>
        <end position="345"/>
    </location>
</feature>